<dbReference type="SUPFAM" id="SSF100950">
    <property type="entry name" value="NagB/RpiA/CoA transferase-like"/>
    <property type="match status" value="1"/>
</dbReference>
<dbReference type="AlphaFoldDB" id="A0A940PZU9"/>
<proteinExistence type="inferred from homology"/>
<gene>
    <name evidence="6" type="ORF">JOF28_002378</name>
</gene>
<feature type="binding site" evidence="4">
    <location>
        <position position="60"/>
    </location>
    <ligand>
        <name>substrate</name>
    </ligand>
</feature>
<dbReference type="RefSeq" id="WP_209705946.1">
    <property type="nucleotide sequence ID" value="NZ_JAFIDA010000001.1"/>
</dbReference>
<protein>
    <recommendedName>
        <fullName evidence="5">5-formyltetrahydrofolate cyclo-ligase</fullName>
        <ecNumber evidence="5">6.3.3.2</ecNumber>
    </recommendedName>
</protein>
<keyword evidence="5" id="KW-0479">Metal-binding</keyword>
<sequence length="197" mass="20906">MQASAHPTKAEIRAFVRRGRAAMTAADRMIATKQLTRRLISLVERSAATSVACYSAVPDEPDTGPFIDWALTQGLEVLLPVSLPDAQLDWVRHEGAPLVPGRHGITVPTGELLGGDAPARTDVLLVPACAVDSCGTRLGWGMGYYDRCLVQLPATLPVYAVVFDADRLPQIPRDPHDIAVTGAVSPGAVTTSLSRTG</sequence>
<dbReference type="EC" id="6.3.3.2" evidence="5"/>
<evidence type="ECO:0000313" key="7">
    <source>
        <dbReference type="Proteomes" id="UP000675163"/>
    </source>
</evidence>
<dbReference type="InterPro" id="IPR002698">
    <property type="entry name" value="FTHF_cligase"/>
</dbReference>
<organism evidence="6 7">
    <name type="scientific">Leucobacter exalbidus</name>
    <dbReference type="NCBI Taxonomy" id="662960"/>
    <lineage>
        <taxon>Bacteria</taxon>
        <taxon>Bacillati</taxon>
        <taxon>Actinomycetota</taxon>
        <taxon>Actinomycetes</taxon>
        <taxon>Micrococcales</taxon>
        <taxon>Microbacteriaceae</taxon>
        <taxon>Leucobacter</taxon>
    </lineage>
</organism>
<dbReference type="NCBIfam" id="TIGR02727">
    <property type="entry name" value="MTHFS_bact"/>
    <property type="match status" value="1"/>
</dbReference>
<comment type="similarity">
    <text evidence="1 5">Belongs to the 5-formyltetrahydrofolate cyclo-ligase family.</text>
</comment>
<dbReference type="GO" id="GO:0030272">
    <property type="term" value="F:5-formyltetrahydrofolate cyclo-ligase activity"/>
    <property type="evidence" value="ECO:0007669"/>
    <property type="project" value="UniProtKB-EC"/>
</dbReference>
<dbReference type="GO" id="GO:0035999">
    <property type="term" value="P:tetrahydrofolate interconversion"/>
    <property type="evidence" value="ECO:0007669"/>
    <property type="project" value="TreeGrafter"/>
</dbReference>
<dbReference type="Gene3D" id="3.40.50.10420">
    <property type="entry name" value="NagB/RpiA/CoA transferase-like"/>
    <property type="match status" value="1"/>
</dbReference>
<dbReference type="Proteomes" id="UP000675163">
    <property type="component" value="Unassembled WGS sequence"/>
</dbReference>
<reference evidence="6" key="1">
    <citation type="submission" date="2021-02" db="EMBL/GenBank/DDBJ databases">
        <title>Sequencing the genomes of 1000 actinobacteria strains.</title>
        <authorList>
            <person name="Klenk H.-P."/>
        </authorList>
    </citation>
    <scope>NUCLEOTIDE SEQUENCE</scope>
    <source>
        <strain evidence="6">DSM 22850</strain>
    </source>
</reference>
<feature type="binding site" evidence="4">
    <location>
        <begin position="9"/>
        <end position="13"/>
    </location>
    <ligand>
        <name>ATP</name>
        <dbReference type="ChEBI" id="CHEBI:30616"/>
    </ligand>
</feature>
<dbReference type="GO" id="GO:0009396">
    <property type="term" value="P:folic acid-containing compound biosynthetic process"/>
    <property type="evidence" value="ECO:0007669"/>
    <property type="project" value="TreeGrafter"/>
</dbReference>
<name>A0A940PZU9_9MICO</name>
<dbReference type="Pfam" id="PF01812">
    <property type="entry name" value="5-FTHF_cyc-lig"/>
    <property type="match status" value="1"/>
</dbReference>
<evidence type="ECO:0000256" key="1">
    <source>
        <dbReference type="ARBA" id="ARBA00010638"/>
    </source>
</evidence>
<keyword evidence="5" id="KW-0460">Magnesium</keyword>
<keyword evidence="7" id="KW-1185">Reference proteome</keyword>
<keyword evidence="6" id="KW-0436">Ligase</keyword>
<evidence type="ECO:0000256" key="2">
    <source>
        <dbReference type="ARBA" id="ARBA00022741"/>
    </source>
</evidence>
<evidence type="ECO:0000256" key="5">
    <source>
        <dbReference type="RuleBase" id="RU361279"/>
    </source>
</evidence>
<evidence type="ECO:0000256" key="4">
    <source>
        <dbReference type="PIRSR" id="PIRSR006806-1"/>
    </source>
</evidence>
<dbReference type="PANTHER" id="PTHR23407">
    <property type="entry name" value="ATPASE INHIBITOR/5-FORMYLTETRAHYDROFOLATE CYCLO-LIGASE"/>
    <property type="match status" value="1"/>
</dbReference>
<keyword evidence="3 4" id="KW-0067">ATP-binding</keyword>
<dbReference type="PIRSF" id="PIRSF006806">
    <property type="entry name" value="FTHF_cligase"/>
    <property type="match status" value="1"/>
</dbReference>
<dbReference type="InterPro" id="IPR037171">
    <property type="entry name" value="NagB/RpiA_transferase-like"/>
</dbReference>
<comment type="catalytic activity">
    <reaction evidence="5">
        <text>(6S)-5-formyl-5,6,7,8-tetrahydrofolate + ATP = (6R)-5,10-methenyltetrahydrofolate + ADP + phosphate</text>
        <dbReference type="Rhea" id="RHEA:10488"/>
        <dbReference type="ChEBI" id="CHEBI:30616"/>
        <dbReference type="ChEBI" id="CHEBI:43474"/>
        <dbReference type="ChEBI" id="CHEBI:57455"/>
        <dbReference type="ChEBI" id="CHEBI:57457"/>
        <dbReference type="ChEBI" id="CHEBI:456216"/>
        <dbReference type="EC" id="6.3.3.2"/>
    </reaction>
</comment>
<comment type="cofactor">
    <cofactor evidence="5">
        <name>Mg(2+)</name>
        <dbReference type="ChEBI" id="CHEBI:18420"/>
    </cofactor>
</comment>
<evidence type="ECO:0000256" key="3">
    <source>
        <dbReference type="ARBA" id="ARBA00022840"/>
    </source>
</evidence>
<keyword evidence="2 4" id="KW-0547">Nucleotide-binding</keyword>
<comment type="caution">
    <text evidence="6">The sequence shown here is derived from an EMBL/GenBank/DDBJ whole genome shotgun (WGS) entry which is preliminary data.</text>
</comment>
<dbReference type="GO" id="GO:0005524">
    <property type="term" value="F:ATP binding"/>
    <property type="evidence" value="ECO:0007669"/>
    <property type="project" value="UniProtKB-KW"/>
</dbReference>
<dbReference type="PANTHER" id="PTHR23407:SF1">
    <property type="entry name" value="5-FORMYLTETRAHYDROFOLATE CYCLO-LIGASE"/>
    <property type="match status" value="1"/>
</dbReference>
<accession>A0A940PZU9</accession>
<evidence type="ECO:0000313" key="6">
    <source>
        <dbReference type="EMBL" id="MBP1327146.1"/>
    </source>
</evidence>
<dbReference type="GO" id="GO:0046872">
    <property type="term" value="F:metal ion binding"/>
    <property type="evidence" value="ECO:0007669"/>
    <property type="project" value="UniProtKB-KW"/>
</dbReference>
<dbReference type="InterPro" id="IPR024185">
    <property type="entry name" value="FTHF_cligase-like_sf"/>
</dbReference>
<dbReference type="EMBL" id="JAFIDA010000001">
    <property type="protein sequence ID" value="MBP1327146.1"/>
    <property type="molecule type" value="Genomic_DNA"/>
</dbReference>
<feature type="binding site" evidence="4">
    <location>
        <begin position="137"/>
        <end position="145"/>
    </location>
    <ligand>
        <name>ATP</name>
        <dbReference type="ChEBI" id="CHEBI:30616"/>
    </ligand>
</feature>